<reference evidence="3 4" key="1">
    <citation type="submission" date="2019-08" db="EMBL/GenBank/DDBJ databases">
        <title>Deep-cultivation of Planctomycetes and their phenomic and genomic characterization uncovers novel biology.</title>
        <authorList>
            <person name="Wiegand S."/>
            <person name="Jogler M."/>
            <person name="Boedeker C."/>
            <person name="Pinto D."/>
            <person name="Vollmers J."/>
            <person name="Rivas-Marin E."/>
            <person name="Kohn T."/>
            <person name="Peeters S.H."/>
            <person name="Heuer A."/>
            <person name="Rast P."/>
            <person name="Oberbeckmann S."/>
            <person name="Bunk B."/>
            <person name="Jeske O."/>
            <person name="Meyerdierks A."/>
            <person name="Storesund J.E."/>
            <person name="Kallscheuer N."/>
            <person name="Luecker S."/>
            <person name="Lage O.M."/>
            <person name="Pohl T."/>
            <person name="Merkel B.J."/>
            <person name="Hornburger P."/>
            <person name="Mueller R.-W."/>
            <person name="Bruemmer F."/>
            <person name="Labrenz M."/>
            <person name="Spormann A.M."/>
            <person name="Op den Camp H."/>
            <person name="Overmann J."/>
            <person name="Amann R."/>
            <person name="Jetten M.S.M."/>
            <person name="Mascher T."/>
            <person name="Medema M.H."/>
            <person name="Devos D.P."/>
            <person name="Kaster A.-K."/>
            <person name="Ovreas L."/>
            <person name="Rohde M."/>
            <person name="Galperin M.Y."/>
            <person name="Jogler C."/>
        </authorList>
    </citation>
    <scope>NUCLEOTIDE SEQUENCE [LARGE SCALE GENOMIC DNA]</scope>
    <source>
        <strain evidence="3 4">UC8</strain>
    </source>
</reference>
<feature type="domain" description="DUF1206" evidence="2">
    <location>
        <begin position="131"/>
        <end position="197"/>
    </location>
</feature>
<sequence>MRLTISFKPLSNLMSASSSHSSSTPSWHGFKARELPEVPAWVEPLGRAGHVAKGVVYFIIGFLAFKLAIGAGGEISGSREAIREIGQQPFGQVLLGLTAIGLIGYTVWRWVQAAKDTEGEGGEAKGIFKRIGYAISGIAYLSLGLYAGSLALGMGGSSGSGDSAASSLLDSVWGRVLLGIAAVITIGVALYFIYKAYQAKFMTKYKIGEMSEGARKAALNAGRIGLSTRGVAFAIIGGFILMSAIRGTSDGEIAGMSDALAAIAAQTYGKVLIGITGFGLMCYAVHMFLMARYRRFNVTS</sequence>
<name>A0A5B9R8L5_9BACT</name>
<protein>
    <recommendedName>
        <fullName evidence="2">DUF1206 domain-containing protein</fullName>
    </recommendedName>
</protein>
<gene>
    <name evidence="3" type="ORF">UC8_52160</name>
</gene>
<evidence type="ECO:0000313" key="4">
    <source>
        <dbReference type="Proteomes" id="UP000325286"/>
    </source>
</evidence>
<proteinExistence type="predicted"/>
<dbReference type="Pfam" id="PF06724">
    <property type="entry name" value="DUF1206"/>
    <property type="match status" value="3"/>
</dbReference>
<feature type="transmembrane region" description="Helical" evidence="1">
    <location>
        <begin position="268"/>
        <end position="291"/>
    </location>
</feature>
<dbReference type="KEGG" id="rul:UC8_52160"/>
<feature type="transmembrane region" description="Helical" evidence="1">
    <location>
        <begin position="230"/>
        <end position="248"/>
    </location>
</feature>
<evidence type="ECO:0000259" key="2">
    <source>
        <dbReference type="Pfam" id="PF06724"/>
    </source>
</evidence>
<evidence type="ECO:0000256" key="1">
    <source>
        <dbReference type="SAM" id="Phobius"/>
    </source>
</evidence>
<feature type="domain" description="DUF1206" evidence="2">
    <location>
        <begin position="48"/>
        <end position="115"/>
    </location>
</feature>
<dbReference type="EMBL" id="CP042914">
    <property type="protein sequence ID" value="QEG43171.1"/>
    <property type="molecule type" value="Genomic_DNA"/>
</dbReference>
<feature type="transmembrane region" description="Helical" evidence="1">
    <location>
        <begin position="93"/>
        <end position="111"/>
    </location>
</feature>
<feature type="transmembrane region" description="Helical" evidence="1">
    <location>
        <begin position="172"/>
        <end position="194"/>
    </location>
</feature>
<feature type="transmembrane region" description="Helical" evidence="1">
    <location>
        <begin position="55"/>
        <end position="73"/>
    </location>
</feature>
<dbReference type="Proteomes" id="UP000325286">
    <property type="component" value="Chromosome"/>
</dbReference>
<accession>A0A5B9R8L5</accession>
<organism evidence="3 4">
    <name type="scientific">Roseimaritima ulvae</name>
    <dbReference type="NCBI Taxonomy" id="980254"/>
    <lineage>
        <taxon>Bacteria</taxon>
        <taxon>Pseudomonadati</taxon>
        <taxon>Planctomycetota</taxon>
        <taxon>Planctomycetia</taxon>
        <taxon>Pirellulales</taxon>
        <taxon>Pirellulaceae</taxon>
        <taxon>Roseimaritima</taxon>
    </lineage>
</organism>
<evidence type="ECO:0000313" key="3">
    <source>
        <dbReference type="EMBL" id="QEG43171.1"/>
    </source>
</evidence>
<keyword evidence="1" id="KW-0472">Membrane</keyword>
<feature type="domain" description="DUF1206" evidence="2">
    <location>
        <begin position="224"/>
        <end position="294"/>
    </location>
</feature>
<dbReference type="AlphaFoldDB" id="A0A5B9R8L5"/>
<keyword evidence="1" id="KW-1133">Transmembrane helix</keyword>
<keyword evidence="1" id="KW-0812">Transmembrane</keyword>
<keyword evidence="4" id="KW-1185">Reference proteome</keyword>
<feature type="transmembrane region" description="Helical" evidence="1">
    <location>
        <begin position="131"/>
        <end position="152"/>
    </location>
</feature>
<dbReference type="InterPro" id="IPR009597">
    <property type="entry name" value="DUF1206"/>
</dbReference>